<organism evidence="1 2">
    <name type="scientific">Serratia odorifera DSM 4582</name>
    <dbReference type="NCBI Taxonomy" id="667129"/>
    <lineage>
        <taxon>Bacteria</taxon>
        <taxon>Pseudomonadati</taxon>
        <taxon>Pseudomonadota</taxon>
        <taxon>Gammaproteobacteria</taxon>
        <taxon>Enterobacterales</taxon>
        <taxon>Yersiniaceae</taxon>
        <taxon>Serratia</taxon>
    </lineage>
</organism>
<accession>D4EAA3</accession>
<name>D4EAA3_SEROD</name>
<dbReference type="EMBL" id="ADBY01000082">
    <property type="protein sequence ID" value="EFE93256.1"/>
    <property type="molecule type" value="Genomic_DNA"/>
</dbReference>
<dbReference type="STRING" id="667129.HMPREF0758_5103"/>
<protein>
    <submittedName>
        <fullName evidence="1">Uncharacterized protein</fullName>
    </submittedName>
</protein>
<dbReference type="Proteomes" id="UP000005723">
    <property type="component" value="Unassembled WGS sequence"/>
</dbReference>
<comment type="caution">
    <text evidence="1">The sequence shown here is derived from an EMBL/GenBank/DDBJ whole genome shotgun (WGS) entry which is preliminary data.</text>
</comment>
<evidence type="ECO:0000313" key="1">
    <source>
        <dbReference type="EMBL" id="EFE93256.1"/>
    </source>
</evidence>
<dbReference type="AlphaFoldDB" id="D4EAA3"/>
<sequence>MKLKDAKEIVGITSGSICEWSEYKDGYKKNKNTYPPLCNVTDFCDEEKSVNIEWEDNIVNNYTLEELKEKYNWPEGEKTEVKEFIRQMKNKGLFVLQSVRDGQLET</sequence>
<proteinExistence type="predicted"/>
<dbReference type="HOGENOM" id="CLU_2221409_0_0_6"/>
<evidence type="ECO:0000313" key="2">
    <source>
        <dbReference type="Proteomes" id="UP000005723"/>
    </source>
</evidence>
<keyword evidence="2" id="KW-1185">Reference proteome</keyword>
<gene>
    <name evidence="1" type="ORF">HMPREF0758_5103</name>
</gene>
<reference evidence="1 2" key="1">
    <citation type="submission" date="2010-01" db="EMBL/GenBank/DDBJ databases">
        <authorList>
            <person name="Muzny D."/>
            <person name="Qin X."/>
            <person name="Deng J."/>
            <person name="Jiang H."/>
            <person name="Liu Y."/>
            <person name="Qu J."/>
            <person name="Song X.-Z."/>
            <person name="Zhang L."/>
            <person name="Thornton R."/>
            <person name="Coyle M."/>
            <person name="Francisco L."/>
            <person name="Jackson L."/>
            <person name="Javaid M."/>
            <person name="Korchina V."/>
            <person name="Kovar C."/>
            <person name="Mata R."/>
            <person name="Mathew T."/>
            <person name="Ngo R."/>
            <person name="Nguyen L."/>
            <person name="Nguyen N."/>
            <person name="Okwuonu G."/>
            <person name="Ongeri F."/>
            <person name="Pham C."/>
            <person name="Simmons D."/>
            <person name="Wilczek-Boney K."/>
            <person name="Hale W."/>
            <person name="Jakkamsetti A."/>
            <person name="Pham P."/>
            <person name="Ruth R."/>
            <person name="San Lucas F."/>
            <person name="Warren J."/>
            <person name="Zhang J."/>
            <person name="Zhao Z."/>
            <person name="Zhou C."/>
            <person name="Zhu D."/>
            <person name="Lee S."/>
            <person name="Bess C."/>
            <person name="Blankenburg K."/>
            <person name="Forbes L."/>
            <person name="Fu Q."/>
            <person name="Gubbala S."/>
            <person name="Hirani K."/>
            <person name="Jayaseelan J.C."/>
            <person name="Lara F."/>
            <person name="Munidasa M."/>
            <person name="Palculict T."/>
            <person name="Patil S."/>
            <person name="Pu L.-L."/>
            <person name="Saada N."/>
            <person name="Tang L."/>
            <person name="Weissenberger G."/>
            <person name="Zhu Y."/>
            <person name="Hemphill L."/>
            <person name="Shang Y."/>
            <person name="Youmans B."/>
            <person name="Ayvaz T."/>
            <person name="Ross M."/>
            <person name="Santibanez J."/>
            <person name="Aqrawi P."/>
            <person name="Gross S."/>
            <person name="Joshi V."/>
            <person name="Fowler G."/>
            <person name="Nazareth L."/>
            <person name="Reid J."/>
            <person name="Worley K."/>
            <person name="Petrosino J."/>
            <person name="Highlander S."/>
            <person name="Gibbs R."/>
        </authorList>
    </citation>
    <scope>NUCLEOTIDE SEQUENCE [LARGE SCALE GENOMIC DNA]</scope>
    <source>
        <strain evidence="1 2">DSM 4582</strain>
    </source>
</reference>